<organism evidence="1 2">
    <name type="scientific">Cichlidogyrus casuarinus</name>
    <dbReference type="NCBI Taxonomy" id="1844966"/>
    <lineage>
        <taxon>Eukaryota</taxon>
        <taxon>Metazoa</taxon>
        <taxon>Spiralia</taxon>
        <taxon>Lophotrochozoa</taxon>
        <taxon>Platyhelminthes</taxon>
        <taxon>Monogenea</taxon>
        <taxon>Monopisthocotylea</taxon>
        <taxon>Dactylogyridea</taxon>
        <taxon>Ancyrocephalidae</taxon>
        <taxon>Cichlidogyrus</taxon>
    </lineage>
</organism>
<evidence type="ECO:0000313" key="1">
    <source>
        <dbReference type="EMBL" id="KAL3314175.1"/>
    </source>
</evidence>
<reference evidence="1 2" key="1">
    <citation type="submission" date="2024-11" db="EMBL/GenBank/DDBJ databases">
        <title>Adaptive evolution of stress response genes in parasites aligns with host niche diversity.</title>
        <authorList>
            <person name="Hahn C."/>
            <person name="Resl P."/>
        </authorList>
    </citation>
    <scope>NUCLEOTIDE SEQUENCE [LARGE SCALE GENOMIC DNA]</scope>
    <source>
        <strain evidence="1">EGGRZ-B1_66</strain>
        <tissue evidence="1">Body</tissue>
    </source>
</reference>
<comment type="caution">
    <text evidence="1">The sequence shown here is derived from an EMBL/GenBank/DDBJ whole genome shotgun (WGS) entry which is preliminary data.</text>
</comment>
<dbReference type="Proteomes" id="UP001626550">
    <property type="component" value="Unassembled WGS sequence"/>
</dbReference>
<sequence>MESFGLRKMLSAKFGKILDTHVLTQEDVDKMIISKNSDDPNHERFVNEIESCNKSYKEKIKCIDSAELSMLAAVNFLRNDSSEVGVDIADINLHKQLNIIGLPGLMDTKLFSDIDSNPQFKSNNRQYQKVTKSKRAERAPWILAEEKEELDNEVQRFQAKVRQ</sequence>
<gene>
    <name evidence="1" type="ORF">Ciccas_007209</name>
</gene>
<proteinExistence type="predicted"/>
<evidence type="ECO:0000313" key="2">
    <source>
        <dbReference type="Proteomes" id="UP001626550"/>
    </source>
</evidence>
<protein>
    <submittedName>
        <fullName evidence="1">Uncharacterized protein</fullName>
    </submittedName>
</protein>
<dbReference type="EMBL" id="JBJKFK010001075">
    <property type="protein sequence ID" value="KAL3314175.1"/>
    <property type="molecule type" value="Genomic_DNA"/>
</dbReference>
<accession>A0ABD2Q3I3</accession>
<dbReference type="AlphaFoldDB" id="A0ABD2Q3I3"/>
<keyword evidence="2" id="KW-1185">Reference proteome</keyword>
<name>A0ABD2Q3I3_9PLAT</name>